<sequence>MKKEGVWRAKRKKRYGEGRFNWKKRVYLPELGAIRLQTPRCPLPTSGRTHLNIFLDSIQQLEFGQSP</sequence>
<reference evidence="1 2" key="1">
    <citation type="submission" date="2018-04" db="EMBL/GenBank/DDBJ databases">
        <authorList>
            <person name="Vogel A."/>
        </authorList>
    </citation>
    <scope>NUCLEOTIDE SEQUENCE [LARGE SCALE GENOMIC DNA]</scope>
</reference>
<accession>A0A484N4G9</accession>
<proteinExistence type="predicted"/>
<gene>
    <name evidence="1" type="ORF">CCAM_LOCUS37515</name>
</gene>
<evidence type="ECO:0000313" key="2">
    <source>
        <dbReference type="Proteomes" id="UP000595140"/>
    </source>
</evidence>
<protein>
    <submittedName>
        <fullName evidence="1">Uncharacterized protein</fullName>
    </submittedName>
</protein>
<dbReference type="EMBL" id="OOIL02005612">
    <property type="protein sequence ID" value="VFQ95739.1"/>
    <property type="molecule type" value="Genomic_DNA"/>
</dbReference>
<dbReference type="AlphaFoldDB" id="A0A484N4G9"/>
<dbReference type="Proteomes" id="UP000595140">
    <property type="component" value="Unassembled WGS sequence"/>
</dbReference>
<evidence type="ECO:0000313" key="1">
    <source>
        <dbReference type="EMBL" id="VFQ95739.1"/>
    </source>
</evidence>
<name>A0A484N4G9_9ASTE</name>
<organism evidence="1 2">
    <name type="scientific">Cuscuta campestris</name>
    <dbReference type="NCBI Taxonomy" id="132261"/>
    <lineage>
        <taxon>Eukaryota</taxon>
        <taxon>Viridiplantae</taxon>
        <taxon>Streptophyta</taxon>
        <taxon>Embryophyta</taxon>
        <taxon>Tracheophyta</taxon>
        <taxon>Spermatophyta</taxon>
        <taxon>Magnoliopsida</taxon>
        <taxon>eudicotyledons</taxon>
        <taxon>Gunneridae</taxon>
        <taxon>Pentapetalae</taxon>
        <taxon>asterids</taxon>
        <taxon>lamiids</taxon>
        <taxon>Solanales</taxon>
        <taxon>Convolvulaceae</taxon>
        <taxon>Cuscuteae</taxon>
        <taxon>Cuscuta</taxon>
        <taxon>Cuscuta subgen. Grammica</taxon>
        <taxon>Cuscuta sect. Cleistogrammica</taxon>
    </lineage>
</organism>
<keyword evidence="2" id="KW-1185">Reference proteome</keyword>